<feature type="transmembrane region" description="Helical" evidence="7">
    <location>
        <begin position="269"/>
        <end position="290"/>
    </location>
</feature>
<evidence type="ECO:0000259" key="8">
    <source>
        <dbReference type="Pfam" id="PF02687"/>
    </source>
</evidence>
<keyword evidence="5 7" id="KW-0472">Membrane</keyword>
<dbReference type="InterPro" id="IPR017800">
    <property type="entry name" value="ADOP"/>
</dbReference>
<evidence type="ECO:0000259" key="9">
    <source>
        <dbReference type="Pfam" id="PF12704"/>
    </source>
</evidence>
<keyword evidence="11" id="KW-1185">Reference proteome</keyword>
<feature type="domain" description="ABC3 transporter permease C-terminal" evidence="8">
    <location>
        <begin position="273"/>
        <end position="389"/>
    </location>
</feature>
<dbReference type="PANTHER" id="PTHR30572:SF4">
    <property type="entry name" value="ABC TRANSPORTER PERMEASE YTRF"/>
    <property type="match status" value="1"/>
</dbReference>
<keyword evidence="3 7" id="KW-0812">Transmembrane</keyword>
<gene>
    <name evidence="10" type="ORF">M0G41_07630</name>
</gene>
<feature type="domain" description="MacB-like periplasmic core" evidence="9">
    <location>
        <begin position="24"/>
        <end position="229"/>
    </location>
</feature>
<feature type="transmembrane region" description="Helical" evidence="7">
    <location>
        <begin position="21"/>
        <end position="44"/>
    </location>
</feature>
<dbReference type="NCBIfam" id="TIGR03434">
    <property type="entry name" value="ADOP"/>
    <property type="match status" value="1"/>
</dbReference>
<feature type="transmembrane region" description="Helical" evidence="7">
    <location>
        <begin position="719"/>
        <end position="744"/>
    </location>
</feature>
<evidence type="ECO:0000256" key="4">
    <source>
        <dbReference type="ARBA" id="ARBA00022989"/>
    </source>
</evidence>
<evidence type="ECO:0000256" key="5">
    <source>
        <dbReference type="ARBA" id="ARBA00023136"/>
    </source>
</evidence>
<feature type="transmembrane region" description="Helical" evidence="7">
    <location>
        <begin position="764"/>
        <end position="783"/>
    </location>
</feature>
<feature type="transmembrane region" description="Helical" evidence="7">
    <location>
        <begin position="413"/>
        <end position="437"/>
    </location>
</feature>
<evidence type="ECO:0000313" key="10">
    <source>
        <dbReference type="EMBL" id="MCK7593535.1"/>
    </source>
</evidence>
<dbReference type="EMBL" id="JALNMH010000005">
    <property type="protein sequence ID" value="MCK7593535.1"/>
    <property type="molecule type" value="Genomic_DNA"/>
</dbReference>
<evidence type="ECO:0000256" key="3">
    <source>
        <dbReference type="ARBA" id="ARBA00022692"/>
    </source>
</evidence>
<evidence type="ECO:0000256" key="2">
    <source>
        <dbReference type="ARBA" id="ARBA00022475"/>
    </source>
</evidence>
<comment type="similarity">
    <text evidence="6">Belongs to the ABC-4 integral membrane protein family.</text>
</comment>
<dbReference type="InterPro" id="IPR003838">
    <property type="entry name" value="ABC3_permease_C"/>
</dbReference>
<feature type="transmembrane region" description="Helical" evidence="7">
    <location>
        <begin position="675"/>
        <end position="699"/>
    </location>
</feature>
<dbReference type="PANTHER" id="PTHR30572">
    <property type="entry name" value="MEMBRANE COMPONENT OF TRANSPORTER-RELATED"/>
    <property type="match status" value="1"/>
</dbReference>
<feature type="transmembrane region" description="Helical" evidence="7">
    <location>
        <begin position="363"/>
        <end position="384"/>
    </location>
</feature>
<sequence length="798" mass="85476">MIATLARDLRHALRSLLQQPGFVLVAVLTLALGIGANTAVYSVIHAALITPLPYAEPERLVRIWETTPEGGRFSTSDPNYLDFAARNRSFESLAAVRDVSYTLLDAGDPVRLEGHAVSANFFRTLGVAPRLGSGFPDDATSEPAAVVVLGHAVWSRHFGADPGVIGREVRLEGRSHRVVGVMGPEFEFAGAGFWVPWRADPASDRGDHWLAMVGRLRDGVSLEQASEDLSLIAAALGNEHPASNAGWGVELLGFPRWLVGDSFRQTVQLLFAAVGSLLLMACVNLANLLFVRNQRRRAEIGLRAALGAGRGQLARLMLAEITWLVLAGVLLALPVAHGLIQLLKRLAPAGVPRLDGVQLAPDVFGFCVALGVLTGILLALLPVWQAQRVQPLESLRGGERGGVPAAQRRLGDALVVGQVALAMVLLVGAGLLISSFMQLRASDPGFRPGTLLSVELQLGDRYAEPWQKVIFFDTLQQRLRALPGVVAVGATTTLPFSGGSFMNTVTPVERAAEVRGSGLMQAHWRAVTPELFETLSLPLLRGRTFDASDRWDGPRWVVVSRSLAEQAWPGEDPVGREIYWGDVGGRTRIVAGVVGDYQDVNLGAEPEPVLFLPYNQLPWPKMALLIETRGEPGALIESVRGEIQALDPTLPLGSLRPLRHQVADAVAEPRLRSSLMGAFAAVALLLAAIGIYGVMAANVTQRRRELGLRVALGARPDSLVALLLSRGMRLAALGIALGLVGSWALTRLIDGLLYATSPLDPLTLSAGLGLLLATVLLASYLPARRALGLDPMLALRHD</sequence>
<dbReference type="Proteomes" id="UP001431449">
    <property type="component" value="Unassembled WGS sequence"/>
</dbReference>
<organism evidence="10 11">
    <name type="scientific">Pseudomarimonas salicorniae</name>
    <dbReference type="NCBI Taxonomy" id="2933270"/>
    <lineage>
        <taxon>Bacteria</taxon>
        <taxon>Pseudomonadati</taxon>
        <taxon>Pseudomonadota</taxon>
        <taxon>Gammaproteobacteria</taxon>
        <taxon>Lysobacterales</taxon>
        <taxon>Lysobacteraceae</taxon>
        <taxon>Pseudomarimonas</taxon>
    </lineage>
</organism>
<evidence type="ECO:0000256" key="7">
    <source>
        <dbReference type="SAM" id="Phobius"/>
    </source>
</evidence>
<evidence type="ECO:0000256" key="6">
    <source>
        <dbReference type="ARBA" id="ARBA00038076"/>
    </source>
</evidence>
<feature type="transmembrane region" description="Helical" evidence="7">
    <location>
        <begin position="321"/>
        <end position="343"/>
    </location>
</feature>
<name>A0ABT0GHN9_9GAMM</name>
<evidence type="ECO:0000313" key="11">
    <source>
        <dbReference type="Proteomes" id="UP001431449"/>
    </source>
</evidence>
<proteinExistence type="inferred from homology"/>
<comment type="subcellular location">
    <subcellularLocation>
        <location evidence="1">Cell membrane</location>
        <topology evidence="1">Multi-pass membrane protein</topology>
    </subcellularLocation>
</comment>
<keyword evidence="2" id="KW-1003">Cell membrane</keyword>
<reference evidence="10" key="1">
    <citation type="submission" date="2022-04" db="EMBL/GenBank/DDBJ databases">
        <title>Lysobacter sp. CAU 1642 isolated from sea sand.</title>
        <authorList>
            <person name="Kim W."/>
        </authorList>
    </citation>
    <scope>NUCLEOTIDE SEQUENCE</scope>
    <source>
        <strain evidence="10">CAU 1642</strain>
    </source>
</reference>
<protein>
    <submittedName>
        <fullName evidence="10">ABC transporter permease</fullName>
    </submittedName>
</protein>
<comment type="caution">
    <text evidence="10">The sequence shown here is derived from an EMBL/GenBank/DDBJ whole genome shotgun (WGS) entry which is preliminary data.</text>
</comment>
<dbReference type="Pfam" id="PF02687">
    <property type="entry name" value="FtsX"/>
    <property type="match status" value="2"/>
</dbReference>
<feature type="domain" description="MacB-like periplasmic core" evidence="9">
    <location>
        <begin position="414"/>
        <end position="645"/>
    </location>
</feature>
<evidence type="ECO:0000256" key="1">
    <source>
        <dbReference type="ARBA" id="ARBA00004651"/>
    </source>
</evidence>
<keyword evidence="4 7" id="KW-1133">Transmembrane helix</keyword>
<feature type="domain" description="ABC3 transporter permease C-terminal" evidence="8">
    <location>
        <begin position="678"/>
        <end position="791"/>
    </location>
</feature>
<dbReference type="InterPro" id="IPR025857">
    <property type="entry name" value="MacB_PCD"/>
</dbReference>
<dbReference type="Pfam" id="PF12704">
    <property type="entry name" value="MacB_PCD"/>
    <property type="match status" value="2"/>
</dbReference>
<accession>A0ABT0GHN9</accession>
<dbReference type="InterPro" id="IPR050250">
    <property type="entry name" value="Macrolide_Exporter_MacB"/>
</dbReference>
<dbReference type="RefSeq" id="WP_248207223.1">
    <property type="nucleotide sequence ID" value="NZ_JALNMH010000005.1"/>
</dbReference>